<reference evidence="4 5" key="1">
    <citation type="submission" date="2023-04" db="EMBL/GenBank/DDBJ databases">
        <title>Ottowia paracancer sp. nov., isolated from human stomach.</title>
        <authorList>
            <person name="Song Y."/>
        </authorList>
    </citation>
    <scope>NUCLEOTIDE SEQUENCE [LARGE SCALE GENOMIC DNA]</scope>
    <source>
        <strain evidence="4 5">10c7w1</strain>
    </source>
</reference>
<dbReference type="PANTHER" id="PTHR42736:SF1">
    <property type="entry name" value="PROTEIN-GLUTAMINE GAMMA-GLUTAMYLTRANSFERASE"/>
    <property type="match status" value="1"/>
</dbReference>
<dbReference type="InterPro" id="IPR038765">
    <property type="entry name" value="Papain-like_cys_pep_sf"/>
</dbReference>
<dbReference type="Proteomes" id="UP001237156">
    <property type="component" value="Unassembled WGS sequence"/>
</dbReference>
<dbReference type="Pfam" id="PF01841">
    <property type="entry name" value="Transglut_core"/>
    <property type="match status" value="1"/>
</dbReference>
<feature type="region of interest" description="Disordered" evidence="1">
    <location>
        <begin position="254"/>
        <end position="293"/>
    </location>
</feature>
<feature type="transmembrane region" description="Helical" evidence="2">
    <location>
        <begin position="111"/>
        <end position="128"/>
    </location>
</feature>
<dbReference type="PANTHER" id="PTHR42736">
    <property type="entry name" value="PROTEIN-GLUTAMINE GAMMA-GLUTAMYLTRANSFERASE"/>
    <property type="match status" value="1"/>
</dbReference>
<dbReference type="AlphaFoldDB" id="A0AAW6RND2"/>
<gene>
    <name evidence="4" type="ORF">QB898_09170</name>
</gene>
<dbReference type="RefSeq" id="WP_279524700.1">
    <property type="nucleotide sequence ID" value="NZ_JARVII010000018.1"/>
</dbReference>
<evidence type="ECO:0000259" key="3">
    <source>
        <dbReference type="SMART" id="SM00460"/>
    </source>
</evidence>
<keyword evidence="5" id="KW-1185">Reference proteome</keyword>
<protein>
    <submittedName>
        <fullName evidence="4">DUF3488 and transglutaminase-like domain-containing protein</fullName>
    </submittedName>
</protein>
<dbReference type="InterPro" id="IPR021878">
    <property type="entry name" value="TgpA_N"/>
</dbReference>
<evidence type="ECO:0000313" key="4">
    <source>
        <dbReference type="EMBL" id="MDG9699876.1"/>
    </source>
</evidence>
<comment type="caution">
    <text evidence="4">The sequence shown here is derived from an EMBL/GenBank/DDBJ whole genome shotgun (WGS) entry which is preliminary data.</text>
</comment>
<name>A0AAW6RND2_9BURK</name>
<dbReference type="Gene3D" id="3.10.620.30">
    <property type="match status" value="1"/>
</dbReference>
<feature type="transmembrane region" description="Helical" evidence="2">
    <location>
        <begin position="20"/>
        <end position="50"/>
    </location>
</feature>
<dbReference type="InterPro" id="IPR002931">
    <property type="entry name" value="Transglutaminase-like"/>
</dbReference>
<feature type="transmembrane region" description="Helical" evidence="2">
    <location>
        <begin position="62"/>
        <end position="80"/>
    </location>
</feature>
<dbReference type="SMART" id="SM00460">
    <property type="entry name" value="TGc"/>
    <property type="match status" value="1"/>
</dbReference>
<accession>A0AAW6RND2</accession>
<feature type="transmembrane region" description="Helical" evidence="2">
    <location>
        <begin position="584"/>
        <end position="608"/>
    </location>
</feature>
<dbReference type="SUPFAM" id="SSF54001">
    <property type="entry name" value="Cysteine proteinases"/>
    <property type="match status" value="1"/>
</dbReference>
<sequence length="704" mass="76635">MNAFRQRLASLPRDARDTLFLLLVIAWVVLPHTGSLPVWCSALAAGVLLWRGRLAVAQRPLPGRWALLAALGLALAGTLFSYRTLLGREAGVALLAALLALKTLELRARRDAFVVFFLGFFLLLAGFFNSQSMLAAAAALLGLLGLLTALVNAHRPVGRPSLLESARMAGWLALTGAPLMLALFLLFPRFAPLWGLPSDALQGKTGLSSSMEVGSVAKLALDEGIAMRIKFDGSPPPQSALYFRGPVLSHFDGRRWTAAAPGPGSRADGSQSGRGPEGPEGPEDAATLMPGPGDLQVAGSPVRYEVTLEPSQRLWLLPLDVASQPPELPAGMRARMTADMQWMSWRPITDLLRYRAVSHPQFRYGLKNPFRKDRPPDLRPWLQLPAGSNPRTQALAGQMRQQTGGDARALMQAALQRLRTGGYTYTLEPGVSGQHSADAFWFDSKEGFCEHIASAFVLLMRGAGVPARIVTGFQGGELNSVDGYWAVRNADAHAWAEVWLPDEGWTRVDPTGAVMPGRIGQYQRLRAPDGLMAGTINTLSPGLLAQLRALWEAADNSWKQWVINYTQTRQFDLMKSLGMRNPDWMSLLRLSGILLALAGLAAAGWALWERRQRDPWLRALAHARQRLAQAGLPLPASATPRALAAAVQAAPWPQELRQPWRQSLLALEAWRYAPPASGHGHSASALAALRRQLQRLPLPAPPKR</sequence>
<keyword evidence="2" id="KW-0472">Membrane</keyword>
<organism evidence="4 5">
    <name type="scientific">Ottowia cancrivicina</name>
    <dbReference type="NCBI Taxonomy" id="3040346"/>
    <lineage>
        <taxon>Bacteria</taxon>
        <taxon>Pseudomonadati</taxon>
        <taxon>Pseudomonadota</taxon>
        <taxon>Betaproteobacteria</taxon>
        <taxon>Burkholderiales</taxon>
        <taxon>Comamonadaceae</taxon>
        <taxon>Ottowia</taxon>
    </lineage>
</organism>
<feature type="transmembrane region" description="Helical" evidence="2">
    <location>
        <begin position="134"/>
        <end position="153"/>
    </location>
</feature>
<keyword evidence="2" id="KW-0812">Transmembrane</keyword>
<proteinExistence type="predicted"/>
<dbReference type="InterPro" id="IPR052901">
    <property type="entry name" value="Bact_TGase-like"/>
</dbReference>
<evidence type="ECO:0000256" key="1">
    <source>
        <dbReference type="SAM" id="MobiDB-lite"/>
    </source>
</evidence>
<feature type="transmembrane region" description="Helical" evidence="2">
    <location>
        <begin position="165"/>
        <end position="187"/>
    </location>
</feature>
<evidence type="ECO:0000256" key="2">
    <source>
        <dbReference type="SAM" id="Phobius"/>
    </source>
</evidence>
<dbReference type="Pfam" id="PF11992">
    <property type="entry name" value="TgpA_N"/>
    <property type="match status" value="1"/>
</dbReference>
<feature type="domain" description="Transglutaminase-like" evidence="3">
    <location>
        <begin position="441"/>
        <end position="512"/>
    </location>
</feature>
<dbReference type="EMBL" id="JARVII010000018">
    <property type="protein sequence ID" value="MDG9699876.1"/>
    <property type="molecule type" value="Genomic_DNA"/>
</dbReference>
<keyword evidence="2" id="KW-1133">Transmembrane helix</keyword>
<evidence type="ECO:0000313" key="5">
    <source>
        <dbReference type="Proteomes" id="UP001237156"/>
    </source>
</evidence>